<dbReference type="EMBL" id="JAGKQM010002044">
    <property type="protein sequence ID" value="KAH0850547.1"/>
    <property type="molecule type" value="Genomic_DNA"/>
</dbReference>
<evidence type="ECO:0000313" key="2">
    <source>
        <dbReference type="Proteomes" id="UP000824890"/>
    </source>
</evidence>
<keyword evidence="2" id="KW-1185">Reference proteome</keyword>
<proteinExistence type="predicted"/>
<evidence type="ECO:0000313" key="1">
    <source>
        <dbReference type="EMBL" id="KAH0850547.1"/>
    </source>
</evidence>
<name>A0ABQ7X3T1_BRANA</name>
<dbReference type="Proteomes" id="UP000824890">
    <property type="component" value="Unassembled WGS sequence"/>
</dbReference>
<accession>A0ABQ7X3T1</accession>
<organism evidence="1 2">
    <name type="scientific">Brassica napus</name>
    <name type="common">Rape</name>
    <dbReference type="NCBI Taxonomy" id="3708"/>
    <lineage>
        <taxon>Eukaryota</taxon>
        <taxon>Viridiplantae</taxon>
        <taxon>Streptophyta</taxon>
        <taxon>Embryophyta</taxon>
        <taxon>Tracheophyta</taxon>
        <taxon>Spermatophyta</taxon>
        <taxon>Magnoliopsida</taxon>
        <taxon>eudicotyledons</taxon>
        <taxon>Gunneridae</taxon>
        <taxon>Pentapetalae</taxon>
        <taxon>rosids</taxon>
        <taxon>malvids</taxon>
        <taxon>Brassicales</taxon>
        <taxon>Brassicaceae</taxon>
        <taxon>Brassiceae</taxon>
        <taxon>Brassica</taxon>
    </lineage>
</organism>
<comment type="caution">
    <text evidence="1">The sequence shown here is derived from an EMBL/GenBank/DDBJ whole genome shotgun (WGS) entry which is preliminary data.</text>
</comment>
<protein>
    <submittedName>
        <fullName evidence="1">Uncharacterized protein</fullName>
    </submittedName>
</protein>
<reference evidence="1 2" key="1">
    <citation type="submission" date="2021-05" db="EMBL/GenBank/DDBJ databases">
        <title>Genome Assembly of Synthetic Allotetraploid Brassica napus Reveals Homoeologous Exchanges between Subgenomes.</title>
        <authorList>
            <person name="Davis J.T."/>
        </authorList>
    </citation>
    <scope>NUCLEOTIDE SEQUENCE [LARGE SCALE GENOMIC DNA]</scope>
    <source>
        <strain evidence="2">cv. Da-Ae</strain>
        <tissue evidence="1">Seedling</tissue>
    </source>
</reference>
<sequence>MPYVFTPSSSSNIFALKLCGCSETEKCDELMGVDIILFDDKSTLMPATVMSTVSTPSGTTVSRRLSVKDASNNWKMVGTDVGLHFI</sequence>
<gene>
    <name evidence="1" type="ORF">HID58_095420</name>
</gene>